<gene>
    <name evidence="2" type="ORF">PMIN01_07099</name>
</gene>
<comment type="caution">
    <text evidence="2">The sequence shown here is derived from an EMBL/GenBank/DDBJ whole genome shotgun (WGS) entry which is preliminary data.</text>
</comment>
<evidence type="ECO:0000313" key="3">
    <source>
        <dbReference type="Proteomes" id="UP000756921"/>
    </source>
</evidence>
<dbReference type="Proteomes" id="UP000756921">
    <property type="component" value="Unassembled WGS sequence"/>
</dbReference>
<feature type="compositionally biased region" description="Basic and acidic residues" evidence="1">
    <location>
        <begin position="270"/>
        <end position="279"/>
    </location>
</feature>
<keyword evidence="3" id="KW-1185">Reference proteome</keyword>
<proteinExistence type="predicted"/>
<feature type="compositionally biased region" description="Low complexity" evidence="1">
    <location>
        <begin position="303"/>
        <end position="315"/>
    </location>
</feature>
<protein>
    <submittedName>
        <fullName evidence="2">Uncharacterized protein</fullName>
    </submittedName>
</protein>
<evidence type="ECO:0000256" key="1">
    <source>
        <dbReference type="SAM" id="MobiDB-lite"/>
    </source>
</evidence>
<dbReference type="AlphaFoldDB" id="A0A9P6GEJ9"/>
<evidence type="ECO:0000313" key="2">
    <source>
        <dbReference type="EMBL" id="KAF9734196.1"/>
    </source>
</evidence>
<feature type="region of interest" description="Disordered" evidence="1">
    <location>
        <begin position="303"/>
        <end position="387"/>
    </location>
</feature>
<name>A0A9P6GEJ9_9PLEO</name>
<reference evidence="2" key="1">
    <citation type="journal article" date="2020" name="Mol. Plant Microbe Interact.">
        <title>Genome Sequence of the Biocontrol Agent Coniothyrium minitans strain Conio (IMI 134523).</title>
        <authorList>
            <person name="Patel D."/>
            <person name="Shittu T.A."/>
            <person name="Baroncelli R."/>
            <person name="Muthumeenakshi S."/>
            <person name="Osborne T.H."/>
            <person name="Janganan T.K."/>
            <person name="Sreenivasaprasad S."/>
        </authorList>
    </citation>
    <scope>NUCLEOTIDE SEQUENCE</scope>
    <source>
        <strain evidence="2">Conio</strain>
    </source>
</reference>
<feature type="region of interest" description="Disordered" evidence="1">
    <location>
        <begin position="244"/>
        <end position="279"/>
    </location>
</feature>
<dbReference type="OrthoDB" id="4764735at2759"/>
<accession>A0A9P6GEJ9</accession>
<feature type="compositionally biased region" description="Low complexity" evidence="1">
    <location>
        <begin position="332"/>
        <end position="355"/>
    </location>
</feature>
<sequence>MNGTSSATSFFSFGPDDGFISKSYEGLRYNDLPAALLALIDGGSVQDVHWASLGPTPDSWLLSFKDSAGTPNLAWGASIPTRLQKALSKLAPSQHMRVFLGPSESYIAWDATFIRWSNLPTSLEDTLQSWLTPSGWCDTPRRAGPPRMLTWGPDDAFFAMSEYGDVAYRLGDKRTDDWEIWRETVEDWKAERGFRWSEVAYVALDPTTLDQFVAIRNDGTWSGSIADENSSALESFAHNFFRRAKTKQKAKTPHEGTNGHTHTAAQTAPGKDKEEEPDHATKVVYQTWSTRTALLFASALAATTPTPAPSTTSVPSPTPPPKRNPKKLQIRSQSQSAATASPATASPADPNTSTPLPRPSPALARSKSTNPSSTPESPPPAPTLPRTTLLTSFPYLPPSLTTCPLPGCALQKADPIGLRACKHDVERLLRGSGNYGYEWLKKERLRWHPDRFGRLCEVGYREEGRKVSEEMWKVIDILLVELNGEGKS</sequence>
<organism evidence="2 3">
    <name type="scientific">Paraphaeosphaeria minitans</name>
    <dbReference type="NCBI Taxonomy" id="565426"/>
    <lineage>
        <taxon>Eukaryota</taxon>
        <taxon>Fungi</taxon>
        <taxon>Dikarya</taxon>
        <taxon>Ascomycota</taxon>
        <taxon>Pezizomycotina</taxon>
        <taxon>Dothideomycetes</taxon>
        <taxon>Pleosporomycetidae</taxon>
        <taxon>Pleosporales</taxon>
        <taxon>Massarineae</taxon>
        <taxon>Didymosphaeriaceae</taxon>
        <taxon>Paraphaeosphaeria</taxon>
    </lineage>
</organism>
<dbReference type="EMBL" id="WJXW01000007">
    <property type="protein sequence ID" value="KAF9734196.1"/>
    <property type="molecule type" value="Genomic_DNA"/>
</dbReference>
<feature type="compositionally biased region" description="Low complexity" evidence="1">
    <location>
        <begin position="366"/>
        <end position="375"/>
    </location>
</feature>